<keyword evidence="1" id="KW-0812">Transmembrane</keyword>
<gene>
    <name evidence="2" type="ORF">BGAL_0780g00010</name>
</gene>
<evidence type="ECO:0000313" key="3">
    <source>
        <dbReference type="Proteomes" id="UP000308671"/>
    </source>
</evidence>
<reference evidence="2 3" key="1">
    <citation type="submission" date="2017-12" db="EMBL/GenBank/DDBJ databases">
        <title>Comparative genomics of Botrytis spp.</title>
        <authorList>
            <person name="Valero-Jimenez C.A."/>
            <person name="Tapia P."/>
            <person name="Veloso J."/>
            <person name="Silva-Moreno E."/>
            <person name="Staats M."/>
            <person name="Valdes J.H."/>
            <person name="Van Kan J.A.L."/>
        </authorList>
    </citation>
    <scope>NUCLEOTIDE SEQUENCE [LARGE SCALE GENOMIC DNA]</scope>
    <source>
        <strain evidence="2 3">MUCL435</strain>
    </source>
</reference>
<keyword evidence="1" id="KW-1133">Transmembrane helix</keyword>
<keyword evidence="1" id="KW-0472">Membrane</keyword>
<evidence type="ECO:0000256" key="1">
    <source>
        <dbReference type="SAM" id="Phobius"/>
    </source>
</evidence>
<feature type="transmembrane region" description="Helical" evidence="1">
    <location>
        <begin position="36"/>
        <end position="58"/>
    </location>
</feature>
<accession>A0A4S8QR95</accession>
<organism evidence="2 3">
    <name type="scientific">Botrytis galanthina</name>
    <dbReference type="NCBI Taxonomy" id="278940"/>
    <lineage>
        <taxon>Eukaryota</taxon>
        <taxon>Fungi</taxon>
        <taxon>Dikarya</taxon>
        <taxon>Ascomycota</taxon>
        <taxon>Pezizomycotina</taxon>
        <taxon>Leotiomycetes</taxon>
        <taxon>Helotiales</taxon>
        <taxon>Sclerotiniaceae</taxon>
        <taxon>Botrytis</taxon>
    </lineage>
</organism>
<dbReference type="AlphaFoldDB" id="A0A4S8QR95"/>
<proteinExistence type="predicted"/>
<dbReference type="EMBL" id="PQXL01000775">
    <property type="protein sequence ID" value="THV43979.1"/>
    <property type="molecule type" value="Genomic_DNA"/>
</dbReference>
<keyword evidence="3" id="KW-1185">Reference proteome</keyword>
<protein>
    <submittedName>
        <fullName evidence="2">Uncharacterized protein</fullName>
    </submittedName>
</protein>
<dbReference type="OrthoDB" id="3520397at2759"/>
<name>A0A4S8QR95_9HELO</name>
<comment type="caution">
    <text evidence="2">The sequence shown here is derived from an EMBL/GenBank/DDBJ whole genome shotgun (WGS) entry which is preliminary data.</text>
</comment>
<evidence type="ECO:0000313" key="2">
    <source>
        <dbReference type="EMBL" id="THV43979.1"/>
    </source>
</evidence>
<dbReference type="Proteomes" id="UP000308671">
    <property type="component" value="Unassembled WGS sequence"/>
</dbReference>
<sequence>MIVILSFWPSIIRIKFSSGTELSYTGNSWTEKLENLLYLAICLAVFKLVSMALVAANYRFERKLQEEKARITRMALLIQTEMKNRRQGGVKIEGQSLLDRKRQKELWRTVLVEERVKLISVKDLKRRSGPFFPNY</sequence>